<keyword evidence="5 11" id="KW-0472">Membrane</keyword>
<keyword evidence="14" id="KW-1185">Reference proteome</keyword>
<dbReference type="GO" id="GO:0004888">
    <property type="term" value="F:transmembrane signaling receptor activity"/>
    <property type="evidence" value="ECO:0007669"/>
    <property type="project" value="TreeGrafter"/>
</dbReference>
<dbReference type="PRINTS" id="PR01265">
    <property type="entry name" value="LINKMODULE"/>
</dbReference>
<evidence type="ECO:0000256" key="8">
    <source>
        <dbReference type="ARBA" id="ARBA00023180"/>
    </source>
</evidence>
<dbReference type="PROSITE" id="PS50963">
    <property type="entry name" value="LINK_2"/>
    <property type="match status" value="1"/>
</dbReference>
<dbReference type="Gene3D" id="3.10.100.10">
    <property type="entry name" value="Mannose-Binding Protein A, subunit A"/>
    <property type="match status" value="1"/>
</dbReference>
<feature type="compositionally biased region" description="Polar residues" evidence="10">
    <location>
        <begin position="173"/>
        <end position="190"/>
    </location>
</feature>
<evidence type="ECO:0000313" key="14">
    <source>
        <dbReference type="Proteomes" id="UP000261480"/>
    </source>
</evidence>
<comment type="subcellular location">
    <subcellularLocation>
        <location evidence="1">Membrane</location>
        <topology evidence="1">Single-pass membrane protein</topology>
    </subcellularLocation>
</comment>
<feature type="region of interest" description="Disordered" evidence="10">
    <location>
        <begin position="173"/>
        <end position="308"/>
    </location>
</feature>
<dbReference type="GO" id="GO:0005886">
    <property type="term" value="C:plasma membrane"/>
    <property type="evidence" value="ECO:0007669"/>
    <property type="project" value="TreeGrafter"/>
</dbReference>
<dbReference type="InterPro" id="IPR000538">
    <property type="entry name" value="Link_dom"/>
</dbReference>
<organism evidence="13 14">
    <name type="scientific">Poecilia mexicana</name>
    <dbReference type="NCBI Taxonomy" id="48701"/>
    <lineage>
        <taxon>Eukaryota</taxon>
        <taxon>Metazoa</taxon>
        <taxon>Chordata</taxon>
        <taxon>Craniata</taxon>
        <taxon>Vertebrata</taxon>
        <taxon>Euteleostomi</taxon>
        <taxon>Actinopterygii</taxon>
        <taxon>Neopterygii</taxon>
        <taxon>Teleostei</taxon>
        <taxon>Neoteleostei</taxon>
        <taxon>Acanthomorphata</taxon>
        <taxon>Ovalentaria</taxon>
        <taxon>Atherinomorphae</taxon>
        <taxon>Cyprinodontiformes</taxon>
        <taxon>Poeciliidae</taxon>
        <taxon>Poeciliinae</taxon>
        <taxon>Poecilia</taxon>
    </lineage>
</organism>
<feature type="transmembrane region" description="Helical" evidence="11">
    <location>
        <begin position="320"/>
        <end position="341"/>
    </location>
</feature>
<evidence type="ECO:0000256" key="3">
    <source>
        <dbReference type="ARBA" id="ARBA00022729"/>
    </source>
</evidence>
<accession>A0A3B3WLC0</accession>
<dbReference type="InterPro" id="IPR016187">
    <property type="entry name" value="CTDL_fold"/>
</dbReference>
<keyword evidence="7" id="KW-0675">Receptor</keyword>
<evidence type="ECO:0000256" key="11">
    <source>
        <dbReference type="SAM" id="Phobius"/>
    </source>
</evidence>
<keyword evidence="8" id="KW-0325">Glycoprotein</keyword>
<evidence type="ECO:0000256" key="10">
    <source>
        <dbReference type="SAM" id="MobiDB-lite"/>
    </source>
</evidence>
<dbReference type="PANTHER" id="PTHR10225">
    <property type="entry name" value="HYALURONAN RECEPTOR"/>
    <property type="match status" value="1"/>
</dbReference>
<name>A0A3B3WLC0_9TELE</name>
<dbReference type="SMART" id="SM00445">
    <property type="entry name" value="LINK"/>
    <property type="match status" value="1"/>
</dbReference>
<dbReference type="Proteomes" id="UP000261480">
    <property type="component" value="Unplaced"/>
</dbReference>
<evidence type="ECO:0000256" key="9">
    <source>
        <dbReference type="PROSITE-ProRule" id="PRU00323"/>
    </source>
</evidence>
<evidence type="ECO:0000256" key="1">
    <source>
        <dbReference type="ARBA" id="ARBA00004167"/>
    </source>
</evidence>
<evidence type="ECO:0000256" key="6">
    <source>
        <dbReference type="ARBA" id="ARBA00023157"/>
    </source>
</evidence>
<dbReference type="PANTHER" id="PTHR10225:SF2">
    <property type="entry name" value="LYMPHATIC VESSEL ENDOTHELIAL HYALURONIC ACID RECEPTOR 1"/>
    <property type="match status" value="1"/>
</dbReference>
<reference evidence="13" key="2">
    <citation type="submission" date="2025-09" db="UniProtKB">
        <authorList>
            <consortium name="Ensembl"/>
        </authorList>
    </citation>
    <scope>IDENTIFICATION</scope>
</reference>
<evidence type="ECO:0000256" key="7">
    <source>
        <dbReference type="ARBA" id="ARBA00023170"/>
    </source>
</evidence>
<feature type="compositionally biased region" description="Low complexity" evidence="10">
    <location>
        <begin position="283"/>
        <end position="300"/>
    </location>
</feature>
<keyword evidence="4 11" id="KW-1133">Transmembrane helix</keyword>
<dbReference type="GO" id="GO:0007155">
    <property type="term" value="P:cell adhesion"/>
    <property type="evidence" value="ECO:0007669"/>
    <property type="project" value="InterPro"/>
</dbReference>
<dbReference type="Ensembl" id="ENSPMET00000010745.1">
    <property type="protein sequence ID" value="ENSPMEP00000003512.1"/>
    <property type="gene ID" value="ENSPMEG00000004649.1"/>
</dbReference>
<feature type="disulfide bond" evidence="9">
    <location>
        <begin position="123"/>
        <end position="144"/>
    </location>
</feature>
<protein>
    <recommendedName>
        <fullName evidence="12">Link domain-containing protein</fullName>
    </recommendedName>
</protein>
<evidence type="ECO:0000259" key="12">
    <source>
        <dbReference type="PROSITE" id="PS50963"/>
    </source>
</evidence>
<dbReference type="AlphaFoldDB" id="A0A3B3WLC0"/>
<feature type="compositionally biased region" description="Polar residues" evidence="10">
    <location>
        <begin position="233"/>
        <end position="253"/>
    </location>
</feature>
<feature type="compositionally biased region" description="Low complexity" evidence="10">
    <location>
        <begin position="254"/>
        <end position="263"/>
    </location>
</feature>
<dbReference type="SUPFAM" id="SSF56436">
    <property type="entry name" value="C-type lectin-like"/>
    <property type="match status" value="1"/>
</dbReference>
<feature type="domain" description="Link" evidence="12">
    <location>
        <begin position="78"/>
        <end position="168"/>
    </location>
</feature>
<reference evidence="13" key="1">
    <citation type="submission" date="2025-08" db="UniProtKB">
        <authorList>
            <consortium name="Ensembl"/>
        </authorList>
    </citation>
    <scope>IDENTIFICATION</scope>
</reference>
<feature type="compositionally biased region" description="Low complexity" evidence="10">
    <location>
        <begin position="191"/>
        <end position="223"/>
    </location>
</feature>
<sequence>MSCGCLLFVSERPAGRADLTLPVSFGPRWFWMLLHIHLTQRNMAGRFCFTSVFLLLFMLQLSASSLSKVVVQTDKPTGIFLLIDGGDYTLNFTDAQAACSLLNVTIATIAQLEEAVRHGLETCKYGWVAEKTAVIPRIKSDNNCGKGNKGLVQWKVPPDRKFAVYCFNASGSNRPGPTRPTLTDQNQTLDPSTASPQSPSSSTLPEALGPASSSAAPTSRSSTQTLPAVGKASTPQPTEQAPSAAASVTKTTDLSSSSSPLKHLSSHIPVSPHRLITSTPAGVTFSFPTSTQSPSSSVSSEPGLEPSVGSTRPLLDAAHISLISLSIVLLLLSATTAWWCYKSNVIRWYVRHHKDDVETEMWRNSLSEMDLHSEDGAAVEHDEELSTKYSSDVTLCVNTGTETKSAE</sequence>
<dbReference type="STRING" id="48701.ENSPMEP00000003512"/>
<comment type="caution">
    <text evidence="9">Lacks conserved residue(s) required for the propagation of feature annotation.</text>
</comment>
<dbReference type="PROSITE" id="PS01241">
    <property type="entry name" value="LINK_1"/>
    <property type="match status" value="1"/>
</dbReference>
<evidence type="ECO:0000313" key="13">
    <source>
        <dbReference type="Ensembl" id="ENSPMEP00000003512.1"/>
    </source>
</evidence>
<keyword evidence="2 11" id="KW-0812">Transmembrane</keyword>
<keyword evidence="6 9" id="KW-1015">Disulfide bond</keyword>
<dbReference type="InterPro" id="IPR043210">
    <property type="entry name" value="CD44_antigen-like"/>
</dbReference>
<keyword evidence="3" id="KW-0732">Signal</keyword>
<evidence type="ECO:0000256" key="5">
    <source>
        <dbReference type="ARBA" id="ARBA00023136"/>
    </source>
</evidence>
<dbReference type="Pfam" id="PF00193">
    <property type="entry name" value="Xlink"/>
    <property type="match status" value="1"/>
</dbReference>
<proteinExistence type="predicted"/>
<dbReference type="InterPro" id="IPR016186">
    <property type="entry name" value="C-type_lectin-like/link_sf"/>
</dbReference>
<evidence type="ECO:0000256" key="4">
    <source>
        <dbReference type="ARBA" id="ARBA00022989"/>
    </source>
</evidence>
<evidence type="ECO:0000256" key="2">
    <source>
        <dbReference type="ARBA" id="ARBA00022692"/>
    </source>
</evidence>
<dbReference type="GO" id="GO:0005540">
    <property type="term" value="F:hyaluronic acid binding"/>
    <property type="evidence" value="ECO:0007669"/>
    <property type="project" value="InterPro"/>
</dbReference>